<organism evidence="2 3">
    <name type="scientific">Perilla frutescens var. hirtella</name>
    <name type="common">Perilla citriodora</name>
    <name type="synonym">Perilla setoyensis</name>
    <dbReference type="NCBI Taxonomy" id="608512"/>
    <lineage>
        <taxon>Eukaryota</taxon>
        <taxon>Viridiplantae</taxon>
        <taxon>Streptophyta</taxon>
        <taxon>Embryophyta</taxon>
        <taxon>Tracheophyta</taxon>
        <taxon>Spermatophyta</taxon>
        <taxon>Magnoliopsida</taxon>
        <taxon>eudicotyledons</taxon>
        <taxon>Gunneridae</taxon>
        <taxon>Pentapetalae</taxon>
        <taxon>asterids</taxon>
        <taxon>lamiids</taxon>
        <taxon>Lamiales</taxon>
        <taxon>Lamiaceae</taxon>
        <taxon>Nepetoideae</taxon>
        <taxon>Elsholtzieae</taxon>
        <taxon>Perilla</taxon>
    </lineage>
</organism>
<dbReference type="AlphaFoldDB" id="A0AAD4J4D5"/>
<feature type="region of interest" description="Disordered" evidence="1">
    <location>
        <begin position="90"/>
        <end position="138"/>
    </location>
</feature>
<feature type="compositionally biased region" description="Basic residues" evidence="1">
    <location>
        <begin position="90"/>
        <end position="99"/>
    </location>
</feature>
<feature type="region of interest" description="Disordered" evidence="1">
    <location>
        <begin position="26"/>
        <end position="50"/>
    </location>
</feature>
<accession>A0AAD4J4D5</accession>
<gene>
    <name evidence="2" type="ORF">C2S53_013312</name>
</gene>
<reference evidence="2 3" key="1">
    <citation type="journal article" date="2021" name="Nat. Commun.">
        <title>Incipient diploidization of the medicinal plant Perilla within 10,000 years.</title>
        <authorList>
            <person name="Zhang Y."/>
            <person name="Shen Q."/>
            <person name="Leng L."/>
            <person name="Zhang D."/>
            <person name="Chen S."/>
            <person name="Shi Y."/>
            <person name="Ning Z."/>
            <person name="Chen S."/>
        </authorList>
    </citation>
    <scope>NUCLEOTIDE SEQUENCE [LARGE SCALE GENOMIC DNA]</scope>
    <source>
        <strain evidence="3">cv. PC099</strain>
    </source>
</reference>
<dbReference type="PANTHER" id="PTHR33264:SF8">
    <property type="entry name" value="EXPRESSED PROTEIN"/>
    <property type="match status" value="1"/>
</dbReference>
<evidence type="ECO:0000313" key="2">
    <source>
        <dbReference type="EMBL" id="KAH6826967.1"/>
    </source>
</evidence>
<evidence type="ECO:0000256" key="1">
    <source>
        <dbReference type="SAM" id="MobiDB-lite"/>
    </source>
</evidence>
<dbReference type="Proteomes" id="UP001190926">
    <property type="component" value="Unassembled WGS sequence"/>
</dbReference>
<keyword evidence="3" id="KW-1185">Reference proteome</keyword>
<proteinExistence type="predicted"/>
<comment type="caution">
    <text evidence="2">The sequence shown here is derived from an EMBL/GenBank/DDBJ whole genome shotgun (WGS) entry which is preliminary data.</text>
</comment>
<name>A0AAD4J4D5_PERFH</name>
<sequence length="163" mass="17899">MSRVTALESPASGAAARRQPLLTRTVTSSEASSECAGATHGVGRSRRGSRMGETAGECAAVCCCCPCAMLHLIILAVYRLPRGLWGKKKRKRLLRKKRRNSSEEAANRRKSMSLGLSGGDEVDESTEDEDRGGENDVVDWDNEVWDRFYGAGFWRSASQRSDE</sequence>
<dbReference type="EMBL" id="SDAM02000154">
    <property type="protein sequence ID" value="KAH6826967.1"/>
    <property type="molecule type" value="Genomic_DNA"/>
</dbReference>
<protein>
    <submittedName>
        <fullName evidence="2">Uncharacterized protein</fullName>
    </submittedName>
</protein>
<dbReference type="PANTHER" id="PTHR33264">
    <property type="entry name" value="EXPRESSED PROTEIN"/>
    <property type="match status" value="1"/>
</dbReference>
<evidence type="ECO:0000313" key="3">
    <source>
        <dbReference type="Proteomes" id="UP001190926"/>
    </source>
</evidence>
<feature type="compositionally biased region" description="Acidic residues" evidence="1">
    <location>
        <begin position="120"/>
        <end position="138"/>
    </location>
</feature>